<name>A0A655CI44_SALET</name>
<gene>
    <name evidence="1" type="ORF">ERS008198_02023</name>
</gene>
<accession>A0A655CI44</accession>
<dbReference type="AlphaFoldDB" id="A0A655CI44"/>
<evidence type="ECO:0000313" key="2">
    <source>
        <dbReference type="Proteomes" id="UP000041314"/>
    </source>
</evidence>
<protein>
    <submittedName>
        <fullName evidence="1">Uncharacterized protein</fullName>
    </submittedName>
</protein>
<organism evidence="1 2">
    <name type="scientific">Salmonella enterica subsp. enterica serovar Bovismorbificans</name>
    <dbReference type="NCBI Taxonomy" id="58097"/>
    <lineage>
        <taxon>Bacteria</taxon>
        <taxon>Pseudomonadati</taxon>
        <taxon>Pseudomonadota</taxon>
        <taxon>Gammaproteobacteria</taxon>
        <taxon>Enterobacterales</taxon>
        <taxon>Enterobacteriaceae</taxon>
        <taxon>Salmonella</taxon>
    </lineage>
</organism>
<dbReference type="EMBL" id="CQPA01000012">
    <property type="protein sequence ID" value="CNU14335.1"/>
    <property type="molecule type" value="Genomic_DNA"/>
</dbReference>
<evidence type="ECO:0000313" key="1">
    <source>
        <dbReference type="EMBL" id="CNU14335.1"/>
    </source>
</evidence>
<dbReference type="Proteomes" id="UP000041314">
    <property type="component" value="Unassembled WGS sequence"/>
</dbReference>
<sequence>MAVNSVWNGIQHRIFVDDTALKRSHHHHRLNRRTRFKHVGDGTVTHRVFRRTGKVVGVIGRAIRHRQYFTGIDIDQHRATGLRLVKRHRVVQFAVNQRL</sequence>
<proteinExistence type="predicted"/>
<reference evidence="1 2" key="1">
    <citation type="submission" date="2015-03" db="EMBL/GenBank/DDBJ databases">
        <authorList>
            <consortium name="Pathogen Informatics"/>
        </authorList>
    </citation>
    <scope>NUCLEOTIDE SEQUENCE [LARGE SCALE GENOMIC DNA]</scope>
    <source>
        <strain evidence="1 2">A1104</strain>
    </source>
</reference>